<dbReference type="Gene3D" id="2.120.10.30">
    <property type="entry name" value="TolB, C-terminal domain"/>
    <property type="match status" value="1"/>
</dbReference>
<dbReference type="AlphaFoldDB" id="A0A1I3E884"/>
<dbReference type="Pfam" id="PF07995">
    <property type="entry name" value="GSDH"/>
    <property type="match status" value="1"/>
</dbReference>
<dbReference type="InterPro" id="IPR012938">
    <property type="entry name" value="Glc/Sorbosone_DH"/>
</dbReference>
<protein>
    <recommendedName>
        <fullName evidence="6">Glucose/arabinose dehydrogenase, beta-propeller fold</fullName>
    </recommendedName>
</protein>
<dbReference type="EMBL" id="FOQD01000004">
    <property type="protein sequence ID" value="SFH95166.1"/>
    <property type="molecule type" value="Genomic_DNA"/>
</dbReference>
<dbReference type="PANTHER" id="PTHR19328:SF75">
    <property type="entry name" value="ALDOSE SUGAR DEHYDROGENASE YLII"/>
    <property type="match status" value="1"/>
</dbReference>
<dbReference type="GO" id="GO:0016787">
    <property type="term" value="F:hydrolase activity"/>
    <property type="evidence" value="ECO:0007669"/>
    <property type="project" value="InterPro"/>
</dbReference>
<evidence type="ECO:0000313" key="5">
    <source>
        <dbReference type="Proteomes" id="UP000199518"/>
    </source>
</evidence>
<name>A0A1I3E884_9PLAN</name>
<dbReference type="InterPro" id="IPR010496">
    <property type="entry name" value="AL/BT2_dom"/>
</dbReference>
<evidence type="ECO:0000313" key="4">
    <source>
        <dbReference type="EMBL" id="SFH95166.1"/>
    </source>
</evidence>
<feature type="signal peptide" evidence="1">
    <location>
        <begin position="1"/>
        <end position="23"/>
    </location>
</feature>
<dbReference type="InterPro" id="IPR011041">
    <property type="entry name" value="Quinoprot_gluc/sorb_DH_b-prop"/>
</dbReference>
<dbReference type="STRING" id="1576369.SAMN05421753_104117"/>
<dbReference type="Proteomes" id="UP000199518">
    <property type="component" value="Unassembled WGS sequence"/>
</dbReference>
<dbReference type="RefSeq" id="WP_092048483.1">
    <property type="nucleotide sequence ID" value="NZ_FOQD01000004.1"/>
</dbReference>
<keyword evidence="1" id="KW-0732">Signal</keyword>
<sequence>MNRSLTWIPASLLWCVCILPVAAAEPNQLTKDEELAGWKLLFDGKTTDGWRNYQKEGMSPGWVVEEGCLVRKDKGAGDIITKDQYDAFELLLDYKIAPAGNSGLMFHVAETEPKPYMTGPEIQIQDNVAGKDPQKAGWLYQLYQPKANRVTGQINDATRPAGEWNQLYVRIAPDNSEIQMNGVAYGSFKKGSDDWDKKVAASKFAAWKNFGKPTTGHICLQDHNDVVAFRNIKVRPIKSGQPGPNPMTGELALKPVLAFPNLKFAGWEPEDDQGRQQAFRPIVVTYPPDGSNRIFVGEQHGGIWAFDNKPDAAEAKLVLDIRDRVLYNDKQNEEGFLGLCAHPKFKENGYIYVYYTPNGGLETHISRFERSKTDPQIFDPASEKLLFTLKQPYWNHNGGTICFGPDGYLYVALGDGGAGDDPHDNGQNLNTLLGKILRIDVDHEADGKGYSIPKDNPFVGQANTQPEIWAYGLRNVWRMAFDSKTGHLWAADVGQNLWEEIDLIVKGGNYGWNRREGFHEFGSKSIEDSKVIDPIWEYDHQVGKSITGGSVYRGKALPELAGKYLYADYITGRLWALHYDEAAKKVVSNERIPSQQMPVITFGDDEQGEIYFCIVTSNGQGIYKFVKK</sequence>
<evidence type="ECO:0008006" key="6">
    <source>
        <dbReference type="Google" id="ProtNLM"/>
    </source>
</evidence>
<dbReference type="Gene3D" id="2.60.120.560">
    <property type="entry name" value="Exo-inulinase, domain 1"/>
    <property type="match status" value="1"/>
</dbReference>
<reference evidence="5" key="1">
    <citation type="submission" date="2016-10" db="EMBL/GenBank/DDBJ databases">
        <authorList>
            <person name="Varghese N."/>
            <person name="Submissions S."/>
        </authorList>
    </citation>
    <scope>NUCLEOTIDE SEQUENCE [LARGE SCALE GENOMIC DNA]</scope>
    <source>
        <strain evidence="5">DSM 26348</strain>
    </source>
</reference>
<dbReference type="OrthoDB" id="9770043at2"/>
<evidence type="ECO:0000256" key="1">
    <source>
        <dbReference type="SAM" id="SignalP"/>
    </source>
</evidence>
<dbReference type="PANTHER" id="PTHR19328">
    <property type="entry name" value="HEDGEHOG-INTERACTING PROTEIN"/>
    <property type="match status" value="1"/>
</dbReference>
<dbReference type="InterPro" id="IPR011042">
    <property type="entry name" value="6-blade_b-propeller_TolB-like"/>
</dbReference>
<accession>A0A1I3E884</accession>
<evidence type="ECO:0000259" key="3">
    <source>
        <dbReference type="Pfam" id="PF07995"/>
    </source>
</evidence>
<proteinExistence type="predicted"/>
<feature type="chain" id="PRO_5011676014" description="Glucose/arabinose dehydrogenase, beta-propeller fold" evidence="1">
    <location>
        <begin position="24"/>
        <end position="628"/>
    </location>
</feature>
<gene>
    <name evidence="4" type="ORF">SAMN05421753_104117</name>
</gene>
<organism evidence="4 5">
    <name type="scientific">Planctomicrobium piriforme</name>
    <dbReference type="NCBI Taxonomy" id="1576369"/>
    <lineage>
        <taxon>Bacteria</taxon>
        <taxon>Pseudomonadati</taxon>
        <taxon>Planctomycetota</taxon>
        <taxon>Planctomycetia</taxon>
        <taxon>Planctomycetales</taxon>
        <taxon>Planctomycetaceae</taxon>
        <taxon>Planctomicrobium</taxon>
    </lineage>
</organism>
<evidence type="ECO:0000259" key="2">
    <source>
        <dbReference type="Pfam" id="PF06439"/>
    </source>
</evidence>
<dbReference type="SUPFAM" id="SSF50952">
    <property type="entry name" value="Soluble quinoprotein glucose dehydrogenase"/>
    <property type="match status" value="1"/>
</dbReference>
<keyword evidence="5" id="KW-1185">Reference proteome</keyword>
<dbReference type="Pfam" id="PF06439">
    <property type="entry name" value="3keto-disac_hyd"/>
    <property type="match status" value="1"/>
</dbReference>
<feature type="domain" description="Glucose/Sorbosone dehydrogenase" evidence="3">
    <location>
        <begin position="281"/>
        <end position="620"/>
    </location>
</feature>
<feature type="domain" description="3-keto-alpha-glucoside-1,2-lyase/3-keto-2-hydroxy-glucal hydratase" evidence="2">
    <location>
        <begin position="37"/>
        <end position="235"/>
    </location>
</feature>